<evidence type="ECO:0000256" key="2">
    <source>
        <dbReference type="SAM" id="Phobius"/>
    </source>
</evidence>
<keyword evidence="2" id="KW-1133">Transmembrane helix</keyword>
<sequence length="214" mass="24499">MNKIPTYPERDYSSRDRNNSDSDSEMVPKIFGNFAIKTKYGALAATATPFVVFGGVYIAWAYLNQAWQRRKDEQRRHRRVLSRSVSIGALHSGNLALQRLIMYHEARANDKTLETAECQLRILLTEETLDFQKLQMVIPKMEMSGKEEQAVDMLEKALTKANGEGKKHEAYEIGMLIVEMLIYKGDLSKAKACDCLNDEHHEVISDARRPLYKI</sequence>
<feature type="region of interest" description="Disordered" evidence="1">
    <location>
        <begin position="1"/>
        <end position="24"/>
    </location>
</feature>
<dbReference type="Proteomes" id="UP001652623">
    <property type="component" value="Chromosome 1"/>
</dbReference>
<dbReference type="PANTHER" id="PTHR36350">
    <property type="entry name" value="TRANSMEMBRANE PROTEIN"/>
    <property type="match status" value="1"/>
</dbReference>
<dbReference type="PANTHER" id="PTHR36350:SF3">
    <property type="entry name" value="TRANSMEMBRANE PROTEIN"/>
    <property type="match status" value="1"/>
</dbReference>
<name>A0ABM3I8T5_ZIZJJ</name>
<organism evidence="3 4">
    <name type="scientific">Ziziphus jujuba</name>
    <name type="common">Chinese jujube</name>
    <name type="synonym">Ziziphus sativa</name>
    <dbReference type="NCBI Taxonomy" id="326968"/>
    <lineage>
        <taxon>Eukaryota</taxon>
        <taxon>Viridiplantae</taxon>
        <taxon>Streptophyta</taxon>
        <taxon>Embryophyta</taxon>
        <taxon>Tracheophyta</taxon>
        <taxon>Spermatophyta</taxon>
        <taxon>Magnoliopsida</taxon>
        <taxon>eudicotyledons</taxon>
        <taxon>Gunneridae</taxon>
        <taxon>Pentapetalae</taxon>
        <taxon>rosids</taxon>
        <taxon>fabids</taxon>
        <taxon>Rosales</taxon>
        <taxon>Rhamnaceae</taxon>
        <taxon>Paliureae</taxon>
        <taxon>Ziziphus</taxon>
    </lineage>
</organism>
<keyword evidence="2" id="KW-0472">Membrane</keyword>
<proteinExistence type="predicted"/>
<dbReference type="RefSeq" id="XP_048323411.1">
    <property type="nucleotide sequence ID" value="XM_048467454.2"/>
</dbReference>
<reference evidence="3" key="1">
    <citation type="submission" date="2025-05" db="UniProtKB">
        <authorList>
            <consortium name="RefSeq"/>
        </authorList>
    </citation>
    <scope>NUCLEOTIDE SEQUENCE [LARGE SCALE GENOMIC DNA]</scope>
</reference>
<keyword evidence="3" id="KW-1185">Reference proteome</keyword>
<accession>A0ABM3I8T5</accession>
<gene>
    <name evidence="4" type="primary">LOC107404714</name>
</gene>
<feature type="compositionally biased region" description="Basic and acidic residues" evidence="1">
    <location>
        <begin position="8"/>
        <end position="20"/>
    </location>
</feature>
<feature type="transmembrane region" description="Helical" evidence="2">
    <location>
        <begin position="40"/>
        <end position="63"/>
    </location>
</feature>
<reference evidence="4" key="2">
    <citation type="submission" date="2025-08" db="UniProtKB">
        <authorList>
            <consortium name="RefSeq"/>
        </authorList>
    </citation>
    <scope>IDENTIFICATION</scope>
    <source>
        <tissue evidence="4">Seedling</tissue>
    </source>
</reference>
<dbReference type="GeneID" id="107404714"/>
<evidence type="ECO:0000313" key="4">
    <source>
        <dbReference type="RefSeq" id="XP_048323411.1"/>
    </source>
</evidence>
<evidence type="ECO:0000256" key="1">
    <source>
        <dbReference type="SAM" id="MobiDB-lite"/>
    </source>
</evidence>
<keyword evidence="2" id="KW-0812">Transmembrane</keyword>
<protein>
    <submittedName>
        <fullName evidence="4">Uncharacterized protein LOC107404714 isoform X2</fullName>
    </submittedName>
</protein>
<evidence type="ECO:0000313" key="3">
    <source>
        <dbReference type="Proteomes" id="UP001652623"/>
    </source>
</evidence>